<dbReference type="Gene3D" id="2.60.40.1860">
    <property type="entry name" value="Protein-arginine deiminase, N-terminal domain"/>
    <property type="match status" value="2"/>
</dbReference>
<dbReference type="PANTHER" id="PTHR10837">
    <property type="entry name" value="PEPTIDYLARGININE DEIMINASE"/>
    <property type="match status" value="1"/>
</dbReference>
<keyword evidence="7" id="KW-1185">Reference proteome</keyword>
<dbReference type="GeneID" id="103012959"/>
<evidence type="ECO:0000256" key="1">
    <source>
        <dbReference type="ARBA" id="ARBA00004496"/>
    </source>
</evidence>
<dbReference type="InterPro" id="IPR013733">
    <property type="entry name" value="Prot_Arg_deaminase_cen_dom"/>
</dbReference>
<proteinExistence type="inferred from homology"/>
<dbReference type="GO" id="GO:0004668">
    <property type="term" value="F:protein-arginine deiminase activity"/>
    <property type="evidence" value="ECO:0007669"/>
    <property type="project" value="UniProtKB-EC"/>
</dbReference>
<dbReference type="InParanoid" id="A0A383ZJF1"/>
<dbReference type="RefSeq" id="XP_007175227.2">
    <property type="nucleotide sequence ID" value="XM_007175165.2"/>
</dbReference>
<gene>
    <name evidence="8" type="primary">PADI4</name>
</gene>
<dbReference type="STRING" id="310752.A0A383ZJF1"/>
<dbReference type="PANTHER" id="PTHR10837:SF3">
    <property type="entry name" value="PROTEIN-ARGININE DEIMINASE TYPE-4"/>
    <property type="match status" value="1"/>
</dbReference>
<evidence type="ECO:0000313" key="7">
    <source>
        <dbReference type="Proteomes" id="UP001652580"/>
    </source>
</evidence>
<dbReference type="SUPFAM" id="SSF110083">
    <property type="entry name" value="Peptidylarginine deiminase Pad4, middle domain"/>
    <property type="match status" value="1"/>
</dbReference>
<feature type="domain" description="Protein-arginine deiminase C-terminal" evidence="4">
    <location>
        <begin position="345"/>
        <end position="722"/>
    </location>
</feature>
<dbReference type="InterPro" id="IPR013732">
    <property type="entry name" value="PAD_N"/>
</dbReference>
<evidence type="ECO:0000313" key="8">
    <source>
        <dbReference type="RefSeq" id="XP_007175227.2"/>
    </source>
</evidence>
<feature type="domain" description="Protein-arginine deiminase (PAD) central" evidence="6">
    <location>
        <begin position="179"/>
        <end position="334"/>
    </location>
</feature>
<dbReference type="Pfam" id="PF08527">
    <property type="entry name" value="PAD_M"/>
    <property type="match status" value="1"/>
</dbReference>
<dbReference type="FunCoup" id="A0A383ZJF1">
    <property type="interactions" value="10"/>
</dbReference>
<dbReference type="CDD" id="cd04214">
    <property type="entry name" value="PAD_N"/>
    <property type="match status" value="1"/>
</dbReference>
<feature type="domain" description="Protein-arginine deiminase (PAD) N-terminal" evidence="5">
    <location>
        <begin position="1"/>
        <end position="92"/>
    </location>
</feature>
<reference evidence="7" key="1">
    <citation type="submission" date="2025-05" db="UniProtKB">
        <authorList>
            <consortium name="RefSeq"/>
        </authorList>
    </citation>
    <scope>NUCLEOTIDE SEQUENCE [LARGE SCALE GENOMIC DNA]</scope>
</reference>
<organism evidence="7 8">
    <name type="scientific">Balaenoptera acutorostrata</name>
    <name type="common">Common minke whale</name>
    <name type="synonym">Balaena rostrata</name>
    <dbReference type="NCBI Taxonomy" id="9767"/>
    <lineage>
        <taxon>Eukaryota</taxon>
        <taxon>Metazoa</taxon>
        <taxon>Chordata</taxon>
        <taxon>Craniata</taxon>
        <taxon>Vertebrata</taxon>
        <taxon>Euteleostomi</taxon>
        <taxon>Mammalia</taxon>
        <taxon>Eutheria</taxon>
        <taxon>Laurasiatheria</taxon>
        <taxon>Artiodactyla</taxon>
        <taxon>Whippomorpha</taxon>
        <taxon>Cetacea</taxon>
        <taxon>Mysticeti</taxon>
        <taxon>Balaenopteridae</taxon>
        <taxon>Balaenoptera</taxon>
    </lineage>
</organism>
<dbReference type="InterPro" id="IPR008972">
    <property type="entry name" value="Cupredoxin"/>
</dbReference>
<accession>A0A383ZJF1</accession>
<dbReference type="Gene3D" id="2.60.40.1700">
    <property type="entry name" value="Protein-arginine deiminase, central domain"/>
    <property type="match status" value="1"/>
</dbReference>
<evidence type="ECO:0000256" key="3">
    <source>
        <dbReference type="ARBA" id="ARBA00022490"/>
    </source>
</evidence>
<dbReference type="InterPro" id="IPR013530">
    <property type="entry name" value="PAD_C"/>
</dbReference>
<keyword evidence="3" id="KW-0963">Cytoplasm</keyword>
<dbReference type="Proteomes" id="UP001652580">
    <property type="component" value="Chromosome 1"/>
</dbReference>
<dbReference type="GO" id="GO:0005737">
    <property type="term" value="C:cytoplasm"/>
    <property type="evidence" value="ECO:0007669"/>
    <property type="project" value="UniProtKB-SubCell"/>
</dbReference>
<sequence>MSLQRIVRVPLGHPTSAVCVAGVETLVDIYGSVPEGTEMFEVYGTPGVDIYISPRVERDWEHADTRWWCFDAGLQIIVVMNSPSNDLNDSHISSSAPKDCTSFSISASPGVVVDVAHRPPAKKNLTGSSKWPLDPGLEVSLKMTAASDSTGDQKVQISYYGPETTPVEALLYVTRVEILRVDFTRTGKMKSTGGRKDQRTWTWGPHGQGAILLVNCDRDSPISSTVDCKDDQLDSKDLKDMSLVTLSTKTPRDFFSKHQLVPHVAKSEMDKVRVFRANADKQPSRYGMILGPRHPSHPLELQGGHHSTDFHVEGLAFPDASFPGLISLNVSLLDTSNPELPKALVFQDSVVFHVAPWIMTPNTQSPKEVYVCRLFENEDFLKSVAALAKKARCKLMVCAKEESMNDRWMQDEMEIGYIQAPHKTLPVVFDSPRNRGLKDFPIKCMLGPDFGYMTRVPQTGRVTDLDSFGNLEVSSPVTVGGKEYPLGRILTGDRGYPSKESQEMHQDLQDFLSAQQVQAPVKLYSDWLSVGHVDEFLSFVPVHKKGFQLLLASPRSCYKLFQEWMKDGHGEALLFQGVKNKAQQKIKDILSNEKLREHNSYMEKCIDWNREVLKPELTERDIVDVPQLFKLQKGFEGTLKAEAFFPNMVNMLVLGKHLGIPKPFGPIINGRCCLEEKVWSLLEPLGLHCTFIDDFYTYHVQHGDVHCGTNVCRQPFSFKWWHMVP</sequence>
<evidence type="ECO:0000256" key="2">
    <source>
        <dbReference type="ARBA" id="ARBA00008166"/>
    </source>
</evidence>
<dbReference type="KEGG" id="bacu:103012959"/>
<evidence type="ECO:0000259" key="6">
    <source>
        <dbReference type="Pfam" id="PF08527"/>
    </source>
</evidence>
<protein>
    <submittedName>
        <fullName evidence="8">Protein-arginine deiminase type-4</fullName>
    </submittedName>
</protein>
<evidence type="ECO:0000259" key="4">
    <source>
        <dbReference type="Pfam" id="PF03068"/>
    </source>
</evidence>
<dbReference type="SUPFAM" id="SSF55909">
    <property type="entry name" value="Pentein"/>
    <property type="match status" value="1"/>
</dbReference>
<dbReference type="InterPro" id="IPR036556">
    <property type="entry name" value="PAD_central_sf"/>
</dbReference>
<dbReference type="Pfam" id="PF03068">
    <property type="entry name" value="PAD"/>
    <property type="match status" value="1"/>
</dbReference>
<dbReference type="SUPFAM" id="SSF49503">
    <property type="entry name" value="Cupredoxins"/>
    <property type="match status" value="2"/>
</dbReference>
<dbReference type="Pfam" id="PF08526">
    <property type="entry name" value="PAD_N"/>
    <property type="match status" value="1"/>
</dbReference>
<dbReference type="GO" id="GO:0005509">
    <property type="term" value="F:calcium ion binding"/>
    <property type="evidence" value="ECO:0007669"/>
    <property type="project" value="InterPro"/>
</dbReference>
<comment type="subcellular location">
    <subcellularLocation>
        <location evidence="1">Cytoplasm</location>
    </subcellularLocation>
</comment>
<dbReference type="InterPro" id="IPR038685">
    <property type="entry name" value="PAD_N_sf"/>
</dbReference>
<name>A0A383ZJF1_BALAC</name>
<dbReference type="AlphaFoldDB" id="A0A383ZJF1"/>
<dbReference type="GO" id="GO:0005634">
    <property type="term" value="C:nucleus"/>
    <property type="evidence" value="ECO:0007669"/>
    <property type="project" value="TreeGrafter"/>
</dbReference>
<comment type="similarity">
    <text evidence="2">Belongs to the protein arginine deiminase family.</text>
</comment>
<evidence type="ECO:0000259" key="5">
    <source>
        <dbReference type="Pfam" id="PF08526"/>
    </source>
</evidence>
<reference evidence="8" key="2">
    <citation type="submission" date="2025-08" db="UniProtKB">
        <authorList>
            <consortium name="RefSeq"/>
        </authorList>
    </citation>
    <scope>IDENTIFICATION</scope>
</reference>
<dbReference type="Gene3D" id="3.75.10.10">
    <property type="entry name" value="L-arginine/glycine Amidinotransferase, Chain A"/>
    <property type="match status" value="1"/>
</dbReference>
<dbReference type="InterPro" id="IPR004303">
    <property type="entry name" value="PAD"/>
</dbReference>